<keyword evidence="2" id="KW-1185">Reference proteome</keyword>
<organism evidence="1 2">
    <name type="scientific">Plutella xylostella</name>
    <name type="common">Diamondback moth</name>
    <name type="synonym">Plutella maculipennis</name>
    <dbReference type="NCBI Taxonomy" id="51655"/>
    <lineage>
        <taxon>Eukaryota</taxon>
        <taxon>Metazoa</taxon>
        <taxon>Ecdysozoa</taxon>
        <taxon>Arthropoda</taxon>
        <taxon>Hexapoda</taxon>
        <taxon>Insecta</taxon>
        <taxon>Pterygota</taxon>
        <taxon>Neoptera</taxon>
        <taxon>Endopterygota</taxon>
        <taxon>Lepidoptera</taxon>
        <taxon>Glossata</taxon>
        <taxon>Ditrysia</taxon>
        <taxon>Yponomeutoidea</taxon>
        <taxon>Plutellidae</taxon>
        <taxon>Plutella</taxon>
    </lineage>
</organism>
<reference evidence="1 2" key="1">
    <citation type="submission" date="2021-06" db="EMBL/GenBank/DDBJ databases">
        <title>A haploid diamondback moth (Plutella xylostella L.) genome assembly resolves 31 chromosomes and identifies a diamide resistance mutation.</title>
        <authorList>
            <person name="Ward C.M."/>
            <person name="Perry K.D."/>
            <person name="Baker G."/>
            <person name="Powis K."/>
            <person name="Heckel D.G."/>
            <person name="Baxter S.W."/>
        </authorList>
    </citation>
    <scope>NUCLEOTIDE SEQUENCE [LARGE SCALE GENOMIC DNA]</scope>
    <source>
        <strain evidence="1 2">LV</strain>
        <tissue evidence="1">Single pupa</tissue>
    </source>
</reference>
<sequence length="150" mass="17415">MTMNHTVNNTYRSIPFTDETPKDEFYSFFDASELRNLCDDDMVVAKKCRTIGTLFSENGRYYLESIDSNQREDSRIQVSMLYMESERMPSVVLPQTVQLFGELMWRNRPVLMAWIVMVMSASTAIKLNKVLNEVKQLHGAIPPNIYQDDT</sequence>
<gene>
    <name evidence="1" type="ORF">JYU34_007984</name>
</gene>
<comment type="caution">
    <text evidence="1">The sequence shown here is derived from an EMBL/GenBank/DDBJ whole genome shotgun (WGS) entry which is preliminary data.</text>
</comment>
<evidence type="ECO:0000313" key="2">
    <source>
        <dbReference type="Proteomes" id="UP000823941"/>
    </source>
</evidence>
<evidence type="ECO:0000313" key="1">
    <source>
        <dbReference type="EMBL" id="KAG7306613.1"/>
    </source>
</evidence>
<name>A0ABQ7QNK3_PLUXY</name>
<accession>A0ABQ7QNK3</accession>
<dbReference type="Proteomes" id="UP000823941">
    <property type="component" value="Chromosome 11"/>
</dbReference>
<proteinExistence type="predicted"/>
<dbReference type="EMBL" id="JAHIBW010000011">
    <property type="protein sequence ID" value="KAG7306613.1"/>
    <property type="molecule type" value="Genomic_DNA"/>
</dbReference>
<protein>
    <submittedName>
        <fullName evidence="1">Uncharacterized protein</fullName>
    </submittedName>
</protein>